<dbReference type="Gene3D" id="3.30.40.10">
    <property type="entry name" value="Zinc/RING finger domain, C3HC4 (zinc finger)"/>
    <property type="match status" value="1"/>
</dbReference>
<dbReference type="InterPro" id="IPR043003">
    <property type="entry name" value="FANCL_d3_sf"/>
</dbReference>
<feature type="domain" description="FANCL UBC-like" evidence="2">
    <location>
        <begin position="1"/>
        <end position="91"/>
    </location>
</feature>
<dbReference type="EMBL" id="JABFTP020000021">
    <property type="protein sequence ID" value="KAL3269230.1"/>
    <property type="molecule type" value="Genomic_DNA"/>
</dbReference>
<keyword evidence="4" id="KW-1185">Reference proteome</keyword>
<dbReference type="Pfam" id="PF18891">
    <property type="entry name" value="FANCL_d3"/>
    <property type="match status" value="1"/>
</dbReference>
<accession>A0ABD2MS84</accession>
<dbReference type="PANTHER" id="PTHR13206:SF0">
    <property type="entry name" value="E3 UBIQUITIN-PROTEIN LIGASE FANCL"/>
    <property type="match status" value="1"/>
</dbReference>
<proteinExistence type="predicted"/>
<dbReference type="CDD" id="cd23832">
    <property type="entry name" value="DRWD-C_FANCL"/>
    <property type="match status" value="1"/>
</dbReference>
<gene>
    <name evidence="3" type="ORF">HHI36_008311</name>
</gene>
<evidence type="ECO:0000259" key="2">
    <source>
        <dbReference type="Pfam" id="PF18891"/>
    </source>
</evidence>
<dbReference type="AlphaFoldDB" id="A0ABD2MS84"/>
<evidence type="ECO:0000259" key="1">
    <source>
        <dbReference type="Pfam" id="PF11793"/>
    </source>
</evidence>
<dbReference type="SMART" id="SM01197">
    <property type="entry name" value="FANCL_C"/>
    <property type="match status" value="1"/>
</dbReference>
<evidence type="ECO:0000313" key="4">
    <source>
        <dbReference type="Proteomes" id="UP001516400"/>
    </source>
</evidence>
<dbReference type="Gene3D" id="3.10.110.20">
    <property type="entry name" value="RWD domain-like"/>
    <property type="match status" value="1"/>
</dbReference>
<feature type="domain" description="FANCL C-terminal" evidence="1">
    <location>
        <begin position="110"/>
        <end position="153"/>
    </location>
</feature>
<dbReference type="InterPro" id="IPR026848">
    <property type="entry name" value="Fancl"/>
</dbReference>
<dbReference type="PANTHER" id="PTHR13206">
    <property type="entry name" value="UBIQUITIN LIGASE PROTEIN PHF9 FANCONI ANEMIA GROUP L PROTEIN"/>
    <property type="match status" value="1"/>
</dbReference>
<evidence type="ECO:0000313" key="3">
    <source>
        <dbReference type="EMBL" id="KAL3269230.1"/>
    </source>
</evidence>
<dbReference type="InterPro" id="IPR013083">
    <property type="entry name" value="Znf_RING/FYVE/PHD"/>
</dbReference>
<evidence type="ECO:0008006" key="5">
    <source>
        <dbReference type="Google" id="ProtNLM"/>
    </source>
</evidence>
<dbReference type="Pfam" id="PF11793">
    <property type="entry name" value="FANCL_C"/>
    <property type="match status" value="1"/>
</dbReference>
<dbReference type="InterPro" id="IPR044037">
    <property type="entry name" value="FANCL_d3"/>
</dbReference>
<sequence>MDIIDANSYVIDPSDRLRKYNFRRIWLQENVCVIITIDPFSVNTCPHFAFLGPDRLVNEFRSELNKNLEEWNNSGDIFCEILQVLGIEKFPGKSYMSEHCTTELLKEDSDCSICFCSDLNGKLPEIVCNNKCCENFYHKDCLYEWLLSINSKKFLMRSKVHVQIVRR</sequence>
<protein>
    <recommendedName>
        <fullName evidence="5">RING-type domain-containing protein</fullName>
    </recommendedName>
</protein>
<name>A0ABD2MS84_9CUCU</name>
<reference evidence="3 4" key="1">
    <citation type="journal article" date="2021" name="BMC Biol.">
        <title>Horizontally acquired antibacterial genes associated with adaptive radiation of ladybird beetles.</title>
        <authorList>
            <person name="Li H.S."/>
            <person name="Tang X.F."/>
            <person name="Huang Y.H."/>
            <person name="Xu Z.Y."/>
            <person name="Chen M.L."/>
            <person name="Du X.Y."/>
            <person name="Qiu B.Y."/>
            <person name="Chen P.T."/>
            <person name="Zhang W."/>
            <person name="Slipinski A."/>
            <person name="Escalona H.E."/>
            <person name="Waterhouse R.M."/>
            <person name="Zwick A."/>
            <person name="Pang H."/>
        </authorList>
    </citation>
    <scope>NUCLEOTIDE SEQUENCE [LARGE SCALE GENOMIC DNA]</scope>
    <source>
        <strain evidence="3">SYSU2018</strain>
    </source>
</reference>
<dbReference type="Proteomes" id="UP001516400">
    <property type="component" value="Unassembled WGS sequence"/>
</dbReference>
<comment type="caution">
    <text evidence="3">The sequence shown here is derived from an EMBL/GenBank/DDBJ whole genome shotgun (WGS) entry which is preliminary data.</text>
</comment>
<organism evidence="3 4">
    <name type="scientific">Cryptolaemus montrouzieri</name>
    <dbReference type="NCBI Taxonomy" id="559131"/>
    <lineage>
        <taxon>Eukaryota</taxon>
        <taxon>Metazoa</taxon>
        <taxon>Ecdysozoa</taxon>
        <taxon>Arthropoda</taxon>
        <taxon>Hexapoda</taxon>
        <taxon>Insecta</taxon>
        <taxon>Pterygota</taxon>
        <taxon>Neoptera</taxon>
        <taxon>Endopterygota</taxon>
        <taxon>Coleoptera</taxon>
        <taxon>Polyphaga</taxon>
        <taxon>Cucujiformia</taxon>
        <taxon>Coccinelloidea</taxon>
        <taxon>Coccinellidae</taxon>
        <taxon>Scymninae</taxon>
        <taxon>Scymnini</taxon>
        <taxon>Cryptolaemus</taxon>
    </lineage>
</organism>
<dbReference type="InterPro" id="IPR026850">
    <property type="entry name" value="FANCL_C"/>
</dbReference>